<evidence type="ECO:0000313" key="3">
    <source>
        <dbReference type="Proteomes" id="UP001500418"/>
    </source>
</evidence>
<protein>
    <submittedName>
        <fullName evidence="2">Uncharacterized protein</fullName>
    </submittedName>
</protein>
<gene>
    <name evidence="2" type="ORF">GCM10009575_013090</name>
</gene>
<evidence type="ECO:0000313" key="2">
    <source>
        <dbReference type="EMBL" id="GAA0920346.1"/>
    </source>
</evidence>
<sequence>MRLPDARWADLACGTARVEQLLARPAPGPPDGRTGHDLLDAGRGGCRYQSDRERGQRAGRAVPACGRSPAGSREDRAEAYRRLLDASTRSFNYAYQFAHLKREAGRAAHKLLLGQTPQVWEVSSELISALHGVRLCGSVHVIAAAETLVEATSNLELGEKSARRSQRQAEALVTAQRAFLDVCREDLAYTARWYQVRRRRAERRFLREQTRD</sequence>
<reference evidence="2 3" key="1">
    <citation type="journal article" date="2019" name="Int. J. Syst. Evol. Microbiol.">
        <title>The Global Catalogue of Microorganisms (GCM) 10K type strain sequencing project: providing services to taxonomists for standard genome sequencing and annotation.</title>
        <authorList>
            <consortium name="The Broad Institute Genomics Platform"/>
            <consortium name="The Broad Institute Genome Sequencing Center for Infectious Disease"/>
            <person name="Wu L."/>
            <person name="Ma J."/>
        </authorList>
    </citation>
    <scope>NUCLEOTIDE SEQUENCE [LARGE SCALE GENOMIC DNA]</scope>
    <source>
        <strain evidence="2 3">JCM 11444</strain>
    </source>
</reference>
<keyword evidence="3" id="KW-1185">Reference proteome</keyword>
<proteinExistence type="predicted"/>
<feature type="region of interest" description="Disordered" evidence="1">
    <location>
        <begin position="23"/>
        <end position="73"/>
    </location>
</feature>
<name>A0ABN1NZY7_9ACTN</name>
<dbReference type="Proteomes" id="UP001500418">
    <property type="component" value="Unassembled WGS sequence"/>
</dbReference>
<dbReference type="EMBL" id="BAAAID010000005">
    <property type="protein sequence ID" value="GAA0920346.1"/>
    <property type="molecule type" value="Genomic_DNA"/>
</dbReference>
<evidence type="ECO:0000256" key="1">
    <source>
        <dbReference type="SAM" id="MobiDB-lite"/>
    </source>
</evidence>
<comment type="caution">
    <text evidence="2">The sequence shown here is derived from an EMBL/GenBank/DDBJ whole genome shotgun (WGS) entry which is preliminary data.</text>
</comment>
<accession>A0ABN1NZY7</accession>
<organism evidence="2 3">
    <name type="scientific">Streptomyces rhizosphaericus</name>
    <dbReference type="NCBI Taxonomy" id="114699"/>
    <lineage>
        <taxon>Bacteria</taxon>
        <taxon>Bacillati</taxon>
        <taxon>Actinomycetota</taxon>
        <taxon>Actinomycetes</taxon>
        <taxon>Kitasatosporales</taxon>
        <taxon>Streptomycetaceae</taxon>
        <taxon>Streptomyces</taxon>
        <taxon>Streptomyces violaceusniger group</taxon>
    </lineage>
</organism>